<protein>
    <submittedName>
        <fullName evidence="4">Ganglioside GM2 activator</fullName>
    </submittedName>
</protein>
<evidence type="ECO:0000259" key="3">
    <source>
        <dbReference type="Pfam" id="PF02221"/>
    </source>
</evidence>
<evidence type="ECO:0000256" key="2">
    <source>
        <dbReference type="SAM" id="SignalP"/>
    </source>
</evidence>
<evidence type="ECO:0000313" key="5">
    <source>
        <dbReference type="Proteomes" id="UP000440578"/>
    </source>
</evidence>
<reference evidence="4 5" key="1">
    <citation type="submission" date="2019-07" db="EMBL/GenBank/DDBJ databases">
        <title>Draft genome assembly of a fouling barnacle, Amphibalanus amphitrite (Darwin, 1854): The first reference genome for Thecostraca.</title>
        <authorList>
            <person name="Kim W."/>
        </authorList>
    </citation>
    <scope>NUCLEOTIDE SEQUENCE [LARGE SCALE GENOMIC DNA]</scope>
    <source>
        <strain evidence="4">SNU_AA5</strain>
        <tissue evidence="4">Soma without cirri and trophi</tissue>
    </source>
</reference>
<feature type="signal peptide" evidence="2">
    <location>
        <begin position="1"/>
        <end position="16"/>
    </location>
</feature>
<dbReference type="GO" id="GO:0008047">
    <property type="term" value="F:enzyme activator activity"/>
    <property type="evidence" value="ECO:0007669"/>
    <property type="project" value="InterPro"/>
</dbReference>
<dbReference type="OrthoDB" id="6380589at2759"/>
<dbReference type="EMBL" id="VIIS01001485">
    <property type="protein sequence ID" value="KAF0297483.1"/>
    <property type="molecule type" value="Genomic_DNA"/>
</dbReference>
<dbReference type="InterPro" id="IPR036846">
    <property type="entry name" value="GM2-AP_sf"/>
</dbReference>
<dbReference type="Pfam" id="PF02221">
    <property type="entry name" value="E1_DerP2_DerF2"/>
    <property type="match status" value="1"/>
</dbReference>
<dbReference type="InterPro" id="IPR028996">
    <property type="entry name" value="GM2-AP"/>
</dbReference>
<dbReference type="Proteomes" id="UP000440578">
    <property type="component" value="Unassembled WGS sequence"/>
</dbReference>
<keyword evidence="5" id="KW-1185">Reference proteome</keyword>
<dbReference type="GO" id="GO:0006689">
    <property type="term" value="P:ganglioside catabolic process"/>
    <property type="evidence" value="ECO:0007669"/>
    <property type="project" value="InterPro"/>
</dbReference>
<gene>
    <name evidence="4" type="primary">Gm2a_1</name>
    <name evidence="4" type="ORF">FJT64_005045</name>
</gene>
<dbReference type="GO" id="GO:0005319">
    <property type="term" value="F:lipid transporter activity"/>
    <property type="evidence" value="ECO:0007669"/>
    <property type="project" value="TreeGrafter"/>
</dbReference>
<organism evidence="4 5">
    <name type="scientific">Amphibalanus amphitrite</name>
    <name type="common">Striped barnacle</name>
    <name type="synonym">Balanus amphitrite</name>
    <dbReference type="NCBI Taxonomy" id="1232801"/>
    <lineage>
        <taxon>Eukaryota</taxon>
        <taxon>Metazoa</taxon>
        <taxon>Ecdysozoa</taxon>
        <taxon>Arthropoda</taxon>
        <taxon>Crustacea</taxon>
        <taxon>Multicrustacea</taxon>
        <taxon>Cirripedia</taxon>
        <taxon>Thoracica</taxon>
        <taxon>Thoracicalcarea</taxon>
        <taxon>Balanomorpha</taxon>
        <taxon>Balanoidea</taxon>
        <taxon>Balanidae</taxon>
        <taxon>Amphibalaninae</taxon>
        <taxon>Amphibalanus</taxon>
    </lineage>
</organism>
<feature type="chain" id="PRO_5025670529" evidence="2">
    <location>
        <begin position="17"/>
        <end position="176"/>
    </location>
</feature>
<comment type="caution">
    <text evidence="4">The sequence shown here is derived from an EMBL/GenBank/DDBJ whole genome shotgun (WGS) entry which is preliminary data.</text>
</comment>
<dbReference type="AlphaFoldDB" id="A0A6A4VV00"/>
<accession>A0A6A4VV00</accession>
<sequence length="176" mass="18849">MRTLAVLAVLVSLAAANTIQDCGLTPNAVFHDASVTPDPVIVPGPMTLKFQGDLTADWPADMMIMVEVIKEDPFDIEVPCLNGLGSCEVDMCAYITQYPEAFCPLFPPEVPCSCSLLAGHYQSDGFTLTLPDLGEGIDSVIAGGYHGNVTLYSKSAPETLLGCVRFDFQLEYVPPS</sequence>
<dbReference type="SUPFAM" id="SSF63707">
    <property type="entry name" value="Ganglioside M2 (gm2) activator"/>
    <property type="match status" value="1"/>
</dbReference>
<dbReference type="GO" id="GO:0009898">
    <property type="term" value="C:cytoplasmic side of plasma membrane"/>
    <property type="evidence" value="ECO:0007669"/>
    <property type="project" value="TreeGrafter"/>
</dbReference>
<evidence type="ECO:0000313" key="4">
    <source>
        <dbReference type="EMBL" id="KAF0297483.1"/>
    </source>
</evidence>
<proteinExistence type="predicted"/>
<feature type="domain" description="MD-2-related lipid-recognition" evidence="3">
    <location>
        <begin position="17"/>
        <end position="170"/>
    </location>
</feature>
<dbReference type="PANTHER" id="PTHR17357:SF0">
    <property type="entry name" value="GANGLIOSIDE GM2 ACTIVATOR"/>
    <property type="match status" value="1"/>
</dbReference>
<dbReference type="Gene3D" id="2.70.220.10">
    <property type="entry name" value="Ganglioside GM2 activator"/>
    <property type="match status" value="1"/>
</dbReference>
<dbReference type="InterPro" id="IPR003172">
    <property type="entry name" value="ML_dom"/>
</dbReference>
<name>A0A6A4VV00_AMPAM</name>
<evidence type="ECO:0000256" key="1">
    <source>
        <dbReference type="ARBA" id="ARBA00022729"/>
    </source>
</evidence>
<keyword evidence="1 2" id="KW-0732">Signal</keyword>
<dbReference type="PANTHER" id="PTHR17357">
    <property type="entry name" value="GM2 GANGLIOSIDE ACTIVATOR PROTEIN"/>
    <property type="match status" value="1"/>
</dbReference>